<dbReference type="Proteomes" id="UP000237230">
    <property type="component" value="Unassembled WGS sequence"/>
</dbReference>
<feature type="transmembrane region" description="Helical" evidence="2">
    <location>
        <begin position="20"/>
        <end position="39"/>
    </location>
</feature>
<evidence type="ECO:0000256" key="1">
    <source>
        <dbReference type="SAM" id="MobiDB-lite"/>
    </source>
</evidence>
<keyword evidence="2" id="KW-1133">Transmembrane helix</keyword>
<evidence type="ECO:0000313" key="4">
    <source>
        <dbReference type="Proteomes" id="UP000237230"/>
    </source>
</evidence>
<reference evidence="3 4" key="2">
    <citation type="submission" date="2018-03" db="EMBL/GenBank/DDBJ databases">
        <title>Draft genome of Pseudomonas putida strain KH-21-114.</title>
        <authorList>
            <person name="Yoshizawa S."/>
            <person name="Khan N.H."/>
            <person name="Nishimura M."/>
            <person name="Chiura H.X."/>
            <person name="Ogura Y."/>
            <person name="Hayashi T."/>
            <person name="Kogure K."/>
        </authorList>
    </citation>
    <scope>NUCLEOTIDE SEQUENCE [LARGE SCALE GENOMIC DNA]</scope>
    <source>
        <strain evidence="3 4">KH-21-114</strain>
    </source>
</reference>
<proteinExistence type="predicted"/>
<accession>A0A2S3WTS1</accession>
<comment type="caution">
    <text evidence="3">The sequence shown here is derived from an EMBL/GenBank/DDBJ whole genome shotgun (WGS) entry which is preliminary data.</text>
</comment>
<keyword evidence="2" id="KW-0812">Transmembrane</keyword>
<evidence type="ECO:0000256" key="2">
    <source>
        <dbReference type="SAM" id="Phobius"/>
    </source>
</evidence>
<sequence>MNRQSVNRSLNAALPVRQFLILGMALLLTLAAGLFYYSWQTARLADQVAAQTALLTQIQASRANTLVKAAEPVGQRPAANNSPATVDNVAPQQRWVF</sequence>
<dbReference type="OrthoDB" id="7030163at2"/>
<organism evidence="3 4">
    <name type="scientific">Pseudomonas putida</name>
    <name type="common">Arthrobacter siderocapsulatus</name>
    <dbReference type="NCBI Taxonomy" id="303"/>
    <lineage>
        <taxon>Bacteria</taxon>
        <taxon>Pseudomonadati</taxon>
        <taxon>Pseudomonadota</taxon>
        <taxon>Gammaproteobacteria</taxon>
        <taxon>Pseudomonadales</taxon>
        <taxon>Pseudomonadaceae</taxon>
        <taxon>Pseudomonas</taxon>
    </lineage>
</organism>
<name>A0A2S3WTS1_PSEPU</name>
<feature type="region of interest" description="Disordered" evidence="1">
    <location>
        <begin position="74"/>
        <end position="97"/>
    </location>
</feature>
<protein>
    <submittedName>
        <fullName evidence="3">Uncharacterized protein</fullName>
    </submittedName>
</protein>
<dbReference type="AlphaFoldDB" id="A0A2S3WTS1"/>
<dbReference type="RefSeq" id="WP_103448316.1">
    <property type="nucleotide sequence ID" value="NZ_MINH01000021.1"/>
</dbReference>
<dbReference type="EMBL" id="MINH01000021">
    <property type="protein sequence ID" value="POG04763.1"/>
    <property type="molecule type" value="Genomic_DNA"/>
</dbReference>
<reference evidence="3 4" key="1">
    <citation type="submission" date="2016-08" db="EMBL/GenBank/DDBJ databases">
        <authorList>
            <person name="Seilhamer J.J."/>
        </authorList>
    </citation>
    <scope>NUCLEOTIDE SEQUENCE [LARGE SCALE GENOMIC DNA]</scope>
    <source>
        <strain evidence="3 4">KH-21-114</strain>
    </source>
</reference>
<evidence type="ECO:0000313" key="3">
    <source>
        <dbReference type="EMBL" id="POG04763.1"/>
    </source>
</evidence>
<keyword evidence="2" id="KW-0472">Membrane</keyword>
<gene>
    <name evidence="3" type="ORF">BGP84_17840</name>
</gene>